<feature type="compositionally biased region" description="Polar residues" evidence="1">
    <location>
        <begin position="1"/>
        <end position="10"/>
    </location>
</feature>
<feature type="compositionally biased region" description="Basic and acidic residues" evidence="1">
    <location>
        <begin position="51"/>
        <end position="87"/>
    </location>
</feature>
<evidence type="ECO:0000313" key="3">
    <source>
        <dbReference type="Proteomes" id="UP000265520"/>
    </source>
</evidence>
<evidence type="ECO:0000256" key="1">
    <source>
        <dbReference type="SAM" id="MobiDB-lite"/>
    </source>
</evidence>
<comment type="caution">
    <text evidence="2">The sequence shown here is derived from an EMBL/GenBank/DDBJ whole genome shotgun (WGS) entry which is preliminary data.</text>
</comment>
<proteinExistence type="predicted"/>
<feature type="region of interest" description="Disordered" evidence="1">
    <location>
        <begin position="1"/>
        <end position="87"/>
    </location>
</feature>
<feature type="non-terminal residue" evidence="2">
    <location>
        <position position="87"/>
    </location>
</feature>
<name>A0A392S2U9_9FABA</name>
<reference evidence="2 3" key="1">
    <citation type="journal article" date="2018" name="Front. Plant Sci.">
        <title>Red Clover (Trifolium pratense) and Zigzag Clover (T. medium) - A Picture of Genomic Similarities and Differences.</title>
        <authorList>
            <person name="Dluhosova J."/>
            <person name="Istvanek J."/>
            <person name="Nedelnik J."/>
            <person name="Repkova J."/>
        </authorList>
    </citation>
    <scope>NUCLEOTIDE SEQUENCE [LARGE SCALE GENOMIC DNA]</scope>
    <source>
        <strain evidence="3">cv. 10/8</strain>
        <tissue evidence="2">Leaf</tissue>
    </source>
</reference>
<accession>A0A392S2U9</accession>
<dbReference type="AlphaFoldDB" id="A0A392S2U9"/>
<protein>
    <submittedName>
        <fullName evidence="2">Uncharacterized protein</fullName>
    </submittedName>
</protein>
<feature type="non-terminal residue" evidence="2">
    <location>
        <position position="1"/>
    </location>
</feature>
<dbReference type="Proteomes" id="UP000265520">
    <property type="component" value="Unassembled WGS sequence"/>
</dbReference>
<organism evidence="2 3">
    <name type="scientific">Trifolium medium</name>
    <dbReference type="NCBI Taxonomy" id="97028"/>
    <lineage>
        <taxon>Eukaryota</taxon>
        <taxon>Viridiplantae</taxon>
        <taxon>Streptophyta</taxon>
        <taxon>Embryophyta</taxon>
        <taxon>Tracheophyta</taxon>
        <taxon>Spermatophyta</taxon>
        <taxon>Magnoliopsida</taxon>
        <taxon>eudicotyledons</taxon>
        <taxon>Gunneridae</taxon>
        <taxon>Pentapetalae</taxon>
        <taxon>rosids</taxon>
        <taxon>fabids</taxon>
        <taxon>Fabales</taxon>
        <taxon>Fabaceae</taxon>
        <taxon>Papilionoideae</taxon>
        <taxon>50 kb inversion clade</taxon>
        <taxon>NPAAA clade</taxon>
        <taxon>Hologalegina</taxon>
        <taxon>IRL clade</taxon>
        <taxon>Trifolieae</taxon>
        <taxon>Trifolium</taxon>
    </lineage>
</organism>
<evidence type="ECO:0000313" key="2">
    <source>
        <dbReference type="EMBL" id="MCI42196.1"/>
    </source>
</evidence>
<dbReference type="EMBL" id="LXQA010301511">
    <property type="protein sequence ID" value="MCI42196.1"/>
    <property type="molecule type" value="Genomic_DNA"/>
</dbReference>
<sequence>AETMPQQPNIGTDPPSRDGFMPTIVEETSPDTTVKQVVKELNRRLLNPEQEPDKTSPEKETQEREEGKKEETKGEKQETKEVGTNKD</sequence>
<keyword evidence="3" id="KW-1185">Reference proteome</keyword>